<organism evidence="19 20">
    <name type="scientific">Povalibacter uvarum</name>
    <dbReference type="NCBI Taxonomy" id="732238"/>
    <lineage>
        <taxon>Bacteria</taxon>
        <taxon>Pseudomonadati</taxon>
        <taxon>Pseudomonadota</taxon>
        <taxon>Gammaproteobacteria</taxon>
        <taxon>Steroidobacterales</taxon>
        <taxon>Steroidobacteraceae</taxon>
        <taxon>Povalibacter</taxon>
    </lineage>
</organism>
<evidence type="ECO:0000256" key="15">
    <source>
        <dbReference type="SAM" id="MobiDB-lite"/>
    </source>
</evidence>
<keyword evidence="10 19" id="KW-0418">Kinase</keyword>
<feature type="transmembrane region" description="Helical" evidence="16">
    <location>
        <begin position="189"/>
        <end position="207"/>
    </location>
</feature>
<dbReference type="Pfam" id="PF00512">
    <property type="entry name" value="HisKA"/>
    <property type="match status" value="1"/>
</dbReference>
<evidence type="ECO:0000313" key="19">
    <source>
        <dbReference type="EMBL" id="MBB6095761.1"/>
    </source>
</evidence>
<gene>
    <name evidence="19" type="ORF">HNQ60_004652</name>
</gene>
<reference evidence="19 20" key="1">
    <citation type="submission" date="2020-08" db="EMBL/GenBank/DDBJ databases">
        <title>Genomic Encyclopedia of Type Strains, Phase IV (KMG-IV): sequencing the most valuable type-strain genomes for metagenomic binning, comparative biology and taxonomic classification.</title>
        <authorList>
            <person name="Goeker M."/>
        </authorList>
    </citation>
    <scope>NUCLEOTIDE SEQUENCE [LARGE SCALE GENOMIC DNA]</scope>
    <source>
        <strain evidence="19 20">DSM 26723</strain>
    </source>
</reference>
<feature type="domain" description="HAMP" evidence="18">
    <location>
        <begin position="209"/>
        <end position="261"/>
    </location>
</feature>
<evidence type="ECO:0000256" key="16">
    <source>
        <dbReference type="SAM" id="Phobius"/>
    </source>
</evidence>
<comment type="caution">
    <text evidence="19">The sequence shown here is derived from an EMBL/GenBank/DDBJ whole genome shotgun (WGS) entry which is preliminary data.</text>
</comment>
<dbReference type="Pfam" id="PF02518">
    <property type="entry name" value="HATPase_c"/>
    <property type="match status" value="1"/>
</dbReference>
<evidence type="ECO:0000256" key="4">
    <source>
        <dbReference type="ARBA" id="ARBA00022475"/>
    </source>
</evidence>
<dbReference type="InterPro" id="IPR036097">
    <property type="entry name" value="HisK_dim/P_sf"/>
</dbReference>
<evidence type="ECO:0000256" key="6">
    <source>
        <dbReference type="ARBA" id="ARBA00022553"/>
    </source>
</evidence>
<feature type="region of interest" description="Disordered" evidence="15">
    <location>
        <begin position="134"/>
        <end position="160"/>
    </location>
</feature>
<dbReference type="InterPro" id="IPR005467">
    <property type="entry name" value="His_kinase_dom"/>
</dbReference>
<protein>
    <recommendedName>
        <fullName evidence="3">histidine kinase</fullName>
        <ecNumber evidence="3">2.7.13.3</ecNumber>
    </recommendedName>
</protein>
<evidence type="ECO:0000256" key="5">
    <source>
        <dbReference type="ARBA" id="ARBA00022519"/>
    </source>
</evidence>
<keyword evidence="8 16" id="KW-0812">Transmembrane</keyword>
<evidence type="ECO:0000259" key="17">
    <source>
        <dbReference type="PROSITE" id="PS50109"/>
    </source>
</evidence>
<dbReference type="EC" id="2.7.13.3" evidence="3"/>
<keyword evidence="12 16" id="KW-1133">Transmembrane helix</keyword>
<dbReference type="InterPro" id="IPR036890">
    <property type="entry name" value="HATPase_C_sf"/>
</dbReference>
<keyword evidence="14 16" id="KW-0472">Membrane</keyword>
<keyword evidence="11" id="KW-0067">ATP-binding</keyword>
<dbReference type="PRINTS" id="PR00344">
    <property type="entry name" value="BCTRLSENSOR"/>
</dbReference>
<dbReference type="PANTHER" id="PTHR44936:SF5">
    <property type="entry name" value="SENSOR HISTIDINE KINASE ENVZ"/>
    <property type="match status" value="1"/>
</dbReference>
<dbReference type="GO" id="GO:0005524">
    <property type="term" value="F:ATP binding"/>
    <property type="evidence" value="ECO:0007669"/>
    <property type="project" value="UniProtKB-KW"/>
</dbReference>
<dbReference type="InterPro" id="IPR050980">
    <property type="entry name" value="2C_sensor_his_kinase"/>
</dbReference>
<evidence type="ECO:0000256" key="13">
    <source>
        <dbReference type="ARBA" id="ARBA00023012"/>
    </source>
</evidence>
<dbReference type="CDD" id="cd00075">
    <property type="entry name" value="HATPase"/>
    <property type="match status" value="1"/>
</dbReference>
<keyword evidence="9" id="KW-0547">Nucleotide-binding</keyword>
<dbReference type="PROSITE" id="PS50885">
    <property type="entry name" value="HAMP"/>
    <property type="match status" value="1"/>
</dbReference>
<evidence type="ECO:0000256" key="14">
    <source>
        <dbReference type="ARBA" id="ARBA00023136"/>
    </source>
</evidence>
<evidence type="ECO:0000256" key="10">
    <source>
        <dbReference type="ARBA" id="ARBA00022777"/>
    </source>
</evidence>
<evidence type="ECO:0000256" key="3">
    <source>
        <dbReference type="ARBA" id="ARBA00012438"/>
    </source>
</evidence>
<dbReference type="Gene3D" id="1.10.287.130">
    <property type="match status" value="1"/>
</dbReference>
<dbReference type="PROSITE" id="PS50109">
    <property type="entry name" value="HIS_KIN"/>
    <property type="match status" value="1"/>
</dbReference>
<comment type="catalytic activity">
    <reaction evidence="1">
        <text>ATP + protein L-histidine = ADP + protein N-phospho-L-histidine.</text>
        <dbReference type="EC" id="2.7.13.3"/>
    </reaction>
</comment>
<dbReference type="SMART" id="SM00388">
    <property type="entry name" value="HisKA"/>
    <property type="match status" value="1"/>
</dbReference>
<dbReference type="RefSeq" id="WP_184335154.1">
    <property type="nucleotide sequence ID" value="NZ_JACHHZ010000006.1"/>
</dbReference>
<keyword evidence="7" id="KW-0808">Transferase</keyword>
<evidence type="ECO:0000313" key="20">
    <source>
        <dbReference type="Proteomes" id="UP000588068"/>
    </source>
</evidence>
<keyword evidence="4" id="KW-1003">Cell membrane</keyword>
<dbReference type="InterPro" id="IPR003661">
    <property type="entry name" value="HisK_dim/P_dom"/>
</dbReference>
<dbReference type="CDD" id="cd06225">
    <property type="entry name" value="HAMP"/>
    <property type="match status" value="1"/>
</dbReference>
<dbReference type="InterPro" id="IPR003594">
    <property type="entry name" value="HATPase_dom"/>
</dbReference>
<feature type="transmembrane region" description="Helical" evidence="16">
    <location>
        <begin position="12"/>
        <end position="33"/>
    </location>
</feature>
<keyword evidence="20" id="KW-1185">Reference proteome</keyword>
<evidence type="ECO:0000256" key="1">
    <source>
        <dbReference type="ARBA" id="ARBA00000085"/>
    </source>
</evidence>
<keyword evidence="5" id="KW-0997">Cell inner membrane</keyword>
<dbReference type="GO" id="GO:0000155">
    <property type="term" value="F:phosphorelay sensor kinase activity"/>
    <property type="evidence" value="ECO:0007669"/>
    <property type="project" value="InterPro"/>
</dbReference>
<sequence length="472" mass="51775">MSIGLPQSLFSRLLAGLLAAVGVALIVIVVLIIHERRDLALWRSGAWSAADNIAEASTELMKLDAEARQTQVEAYRTQRRLVENKRPPGPPHPRKEAQRIQQAFAEKIRTQLGPQYQVQISNARGRWRDVIPVSGNFQMPEGRPPPEGGPPSPRSPDSWYDVSVTLPDGDSVVFRTLAPQPGPPLPRQIFINLALLTGLLALALYAMTRTITRPLSDLARAADAIGRGESHPPLPEKGARELRDATHAFNTMQERLHRYLDSRTRVLAAMSHDLRTPLTRLRLRAEAMDDTDAQARFVADIDEMSRMVTGALNLFKGLNDEEPQRAIVVDDLLGEIQKEFAELGAAFAIEGHSDAPLLAKAQSLKRCFSNLLHNAVKYGTQVVVTIADGDELVVSIRDDGPGIPAEELERVFEPFYRVEASRNRDTGGTGLGLSIARDIVQAHGGSISLTNRAEGGLEAVVKLPRGRKTQVS</sequence>
<dbReference type="InterPro" id="IPR003660">
    <property type="entry name" value="HAMP_dom"/>
</dbReference>
<proteinExistence type="predicted"/>
<evidence type="ECO:0000256" key="12">
    <source>
        <dbReference type="ARBA" id="ARBA00022989"/>
    </source>
</evidence>
<feature type="compositionally biased region" description="Pro residues" evidence="15">
    <location>
        <begin position="142"/>
        <end position="154"/>
    </location>
</feature>
<dbReference type="CDD" id="cd00082">
    <property type="entry name" value="HisKA"/>
    <property type="match status" value="1"/>
</dbReference>
<dbReference type="SUPFAM" id="SSF47384">
    <property type="entry name" value="Homodimeric domain of signal transducing histidine kinase"/>
    <property type="match status" value="1"/>
</dbReference>
<accession>A0A841HQY1</accession>
<dbReference type="AlphaFoldDB" id="A0A841HQY1"/>
<feature type="domain" description="Histidine kinase" evidence="17">
    <location>
        <begin position="269"/>
        <end position="467"/>
    </location>
</feature>
<feature type="region of interest" description="Disordered" evidence="15">
    <location>
        <begin position="76"/>
        <end position="98"/>
    </location>
</feature>
<evidence type="ECO:0000256" key="8">
    <source>
        <dbReference type="ARBA" id="ARBA00022692"/>
    </source>
</evidence>
<dbReference type="SUPFAM" id="SSF55874">
    <property type="entry name" value="ATPase domain of HSP90 chaperone/DNA topoisomerase II/histidine kinase"/>
    <property type="match status" value="1"/>
</dbReference>
<dbReference type="Proteomes" id="UP000588068">
    <property type="component" value="Unassembled WGS sequence"/>
</dbReference>
<dbReference type="SMART" id="SM00304">
    <property type="entry name" value="HAMP"/>
    <property type="match status" value="1"/>
</dbReference>
<dbReference type="Gene3D" id="1.10.8.500">
    <property type="entry name" value="HAMP domain in histidine kinase"/>
    <property type="match status" value="1"/>
</dbReference>
<dbReference type="SMART" id="SM00387">
    <property type="entry name" value="HATPase_c"/>
    <property type="match status" value="1"/>
</dbReference>
<dbReference type="InterPro" id="IPR004358">
    <property type="entry name" value="Sig_transdc_His_kin-like_C"/>
</dbReference>
<evidence type="ECO:0000259" key="18">
    <source>
        <dbReference type="PROSITE" id="PS50885"/>
    </source>
</evidence>
<keyword evidence="13" id="KW-0902">Two-component regulatory system</keyword>
<evidence type="ECO:0000256" key="9">
    <source>
        <dbReference type="ARBA" id="ARBA00022741"/>
    </source>
</evidence>
<dbReference type="GO" id="GO:0005886">
    <property type="term" value="C:plasma membrane"/>
    <property type="evidence" value="ECO:0007669"/>
    <property type="project" value="UniProtKB-SubCell"/>
</dbReference>
<dbReference type="EMBL" id="JACHHZ010000006">
    <property type="protein sequence ID" value="MBB6095761.1"/>
    <property type="molecule type" value="Genomic_DNA"/>
</dbReference>
<comment type="subcellular location">
    <subcellularLocation>
        <location evidence="2">Cell inner membrane</location>
        <topology evidence="2">Multi-pass membrane protein</topology>
    </subcellularLocation>
</comment>
<dbReference type="PANTHER" id="PTHR44936">
    <property type="entry name" value="SENSOR PROTEIN CREC"/>
    <property type="match status" value="1"/>
</dbReference>
<name>A0A841HQY1_9GAMM</name>
<dbReference type="Pfam" id="PF00672">
    <property type="entry name" value="HAMP"/>
    <property type="match status" value="1"/>
</dbReference>
<dbReference type="SUPFAM" id="SSF158472">
    <property type="entry name" value="HAMP domain-like"/>
    <property type="match status" value="1"/>
</dbReference>
<keyword evidence="6" id="KW-0597">Phosphoprotein</keyword>
<evidence type="ECO:0000256" key="7">
    <source>
        <dbReference type="ARBA" id="ARBA00022679"/>
    </source>
</evidence>
<evidence type="ECO:0000256" key="11">
    <source>
        <dbReference type="ARBA" id="ARBA00022840"/>
    </source>
</evidence>
<evidence type="ECO:0000256" key="2">
    <source>
        <dbReference type="ARBA" id="ARBA00004429"/>
    </source>
</evidence>
<dbReference type="Gene3D" id="3.30.565.10">
    <property type="entry name" value="Histidine kinase-like ATPase, C-terminal domain"/>
    <property type="match status" value="1"/>
</dbReference>